<dbReference type="EMBL" id="GGEC01065570">
    <property type="protein sequence ID" value="MBX46054.1"/>
    <property type="molecule type" value="Transcribed_RNA"/>
</dbReference>
<evidence type="ECO:0000313" key="2">
    <source>
        <dbReference type="EMBL" id="MBX46054.1"/>
    </source>
</evidence>
<sequence length="33" mass="3876">MLVLLVILSLQLLSYPYMHHSCSSWLWIRSDGL</sequence>
<feature type="chain" id="PRO_5015118987" evidence="1">
    <location>
        <begin position="17"/>
        <end position="33"/>
    </location>
</feature>
<feature type="signal peptide" evidence="1">
    <location>
        <begin position="1"/>
        <end position="16"/>
    </location>
</feature>
<protein>
    <submittedName>
        <fullName evidence="2">Uncharacterized protein</fullName>
    </submittedName>
</protein>
<accession>A0A2P2NUB9</accession>
<dbReference type="AlphaFoldDB" id="A0A2P2NUB9"/>
<reference evidence="2" key="1">
    <citation type="submission" date="2018-02" db="EMBL/GenBank/DDBJ databases">
        <title>Rhizophora mucronata_Transcriptome.</title>
        <authorList>
            <person name="Meera S.P."/>
            <person name="Sreeshan A."/>
            <person name="Augustine A."/>
        </authorList>
    </citation>
    <scope>NUCLEOTIDE SEQUENCE</scope>
    <source>
        <tissue evidence="2">Leaf</tissue>
    </source>
</reference>
<name>A0A2P2NUB9_RHIMU</name>
<keyword evidence="1" id="KW-0732">Signal</keyword>
<evidence type="ECO:0000256" key="1">
    <source>
        <dbReference type="SAM" id="SignalP"/>
    </source>
</evidence>
<organism evidence="2">
    <name type="scientific">Rhizophora mucronata</name>
    <name type="common">Asiatic mangrove</name>
    <dbReference type="NCBI Taxonomy" id="61149"/>
    <lineage>
        <taxon>Eukaryota</taxon>
        <taxon>Viridiplantae</taxon>
        <taxon>Streptophyta</taxon>
        <taxon>Embryophyta</taxon>
        <taxon>Tracheophyta</taxon>
        <taxon>Spermatophyta</taxon>
        <taxon>Magnoliopsida</taxon>
        <taxon>eudicotyledons</taxon>
        <taxon>Gunneridae</taxon>
        <taxon>Pentapetalae</taxon>
        <taxon>rosids</taxon>
        <taxon>fabids</taxon>
        <taxon>Malpighiales</taxon>
        <taxon>Rhizophoraceae</taxon>
        <taxon>Rhizophora</taxon>
    </lineage>
</organism>
<proteinExistence type="predicted"/>